<evidence type="ECO:0000256" key="3">
    <source>
        <dbReference type="ARBA" id="ARBA00023295"/>
    </source>
</evidence>
<dbReference type="GO" id="GO:0000025">
    <property type="term" value="P:maltose catabolic process"/>
    <property type="evidence" value="ECO:0007669"/>
    <property type="project" value="TreeGrafter"/>
</dbReference>
<evidence type="ECO:0000313" key="6">
    <source>
        <dbReference type="EMBL" id="GAD95881.1"/>
    </source>
</evidence>
<evidence type="ECO:0000256" key="4">
    <source>
        <dbReference type="ARBA" id="ARBA00026248"/>
    </source>
</evidence>
<dbReference type="SUPFAM" id="SSF51011">
    <property type="entry name" value="Glycosyl hydrolase domain"/>
    <property type="match status" value="1"/>
</dbReference>
<comment type="caution">
    <text evidence="6">The sequence shown here is derived from an EMBL/GenBank/DDBJ whole genome shotgun (WGS) entry which is preliminary data.</text>
</comment>
<organism evidence="6 7">
    <name type="scientific">Byssochlamys spectabilis (strain No. 5 / NBRC 109023)</name>
    <name type="common">Paecilomyces variotii</name>
    <dbReference type="NCBI Taxonomy" id="1356009"/>
    <lineage>
        <taxon>Eukaryota</taxon>
        <taxon>Fungi</taxon>
        <taxon>Dikarya</taxon>
        <taxon>Ascomycota</taxon>
        <taxon>Pezizomycotina</taxon>
        <taxon>Eurotiomycetes</taxon>
        <taxon>Eurotiomycetidae</taxon>
        <taxon>Eurotiales</taxon>
        <taxon>Thermoascaceae</taxon>
        <taxon>Paecilomyces</taxon>
    </lineage>
</organism>
<dbReference type="eggNOG" id="KOG0471">
    <property type="taxonomic scope" value="Eukaryota"/>
</dbReference>
<proteinExistence type="inferred from homology"/>
<name>V5G1P1_BYSSN</name>
<dbReference type="PANTHER" id="PTHR10357">
    <property type="entry name" value="ALPHA-AMYLASE FAMILY MEMBER"/>
    <property type="match status" value="1"/>
</dbReference>
<dbReference type="EMBL" id="BAUL01000142">
    <property type="protein sequence ID" value="GAD95881.1"/>
    <property type="molecule type" value="Genomic_DNA"/>
</dbReference>
<dbReference type="InterPro" id="IPR017853">
    <property type="entry name" value="GH"/>
</dbReference>
<dbReference type="OrthoDB" id="1740265at2759"/>
<keyword evidence="2" id="KW-0378">Hydrolase</keyword>
<dbReference type="Gene3D" id="2.60.40.1180">
    <property type="entry name" value="Golgi alpha-mannosidase II"/>
    <property type="match status" value="1"/>
</dbReference>
<dbReference type="SMART" id="SM00642">
    <property type="entry name" value="Aamy"/>
    <property type="match status" value="1"/>
</dbReference>
<dbReference type="InParanoid" id="V5G1P1"/>
<evidence type="ECO:0000259" key="5">
    <source>
        <dbReference type="SMART" id="SM00642"/>
    </source>
</evidence>
<dbReference type="GO" id="GO:0004575">
    <property type="term" value="F:sucrose alpha-glucosidase activity"/>
    <property type="evidence" value="ECO:0007669"/>
    <property type="project" value="TreeGrafter"/>
</dbReference>
<dbReference type="PANTHER" id="PTHR10357:SF232">
    <property type="entry name" value="GLYCOSYL HYDROLASE FAMILY 13 CATALYTIC DOMAIN-CONTAINING PROTEIN"/>
    <property type="match status" value="1"/>
</dbReference>
<dbReference type="InterPro" id="IPR013780">
    <property type="entry name" value="Glyco_hydro_b"/>
</dbReference>
<dbReference type="GO" id="GO:0004556">
    <property type="term" value="F:alpha-amylase activity"/>
    <property type="evidence" value="ECO:0007669"/>
    <property type="project" value="TreeGrafter"/>
</dbReference>
<dbReference type="AlphaFoldDB" id="V5G1P1"/>
<dbReference type="Pfam" id="PF00128">
    <property type="entry name" value="Alpha-amylase"/>
    <property type="match status" value="1"/>
</dbReference>
<dbReference type="GO" id="GO:0005987">
    <property type="term" value="P:sucrose catabolic process"/>
    <property type="evidence" value="ECO:0007669"/>
    <property type="project" value="TreeGrafter"/>
</dbReference>
<dbReference type="HOGENOM" id="CLU_006462_2_3_1"/>
<dbReference type="FunFam" id="3.90.400.10:FF:000002">
    <property type="entry name" value="Sucrose isomerase"/>
    <property type="match status" value="1"/>
</dbReference>
<evidence type="ECO:0000313" key="7">
    <source>
        <dbReference type="Proteomes" id="UP000018001"/>
    </source>
</evidence>
<dbReference type="InterPro" id="IPR045857">
    <property type="entry name" value="O16G_dom_2"/>
</dbReference>
<keyword evidence="4" id="KW-0462">Maltose metabolism</keyword>
<reference evidence="7" key="1">
    <citation type="journal article" date="2014" name="Genome Announc.">
        <title>Draft genome sequence of the formaldehyde-resistant fungus Byssochlamys spectabilis No. 5 (anamorph Paecilomyces variotii No. 5) (NBRC109023).</title>
        <authorList>
            <person name="Oka T."/>
            <person name="Ekino K."/>
            <person name="Fukuda K."/>
            <person name="Nomura Y."/>
        </authorList>
    </citation>
    <scope>NUCLEOTIDE SEQUENCE [LARGE SCALE GENOMIC DNA]</scope>
    <source>
        <strain evidence="7">No. 5 / NBRC 109023</strain>
    </source>
</reference>
<comment type="similarity">
    <text evidence="1">Belongs to the glycosyl hydrolase 13 family.</text>
</comment>
<dbReference type="GO" id="GO:0004574">
    <property type="term" value="F:oligo-1,6-glucosidase activity"/>
    <property type="evidence" value="ECO:0007669"/>
    <property type="project" value="TreeGrafter"/>
</dbReference>
<evidence type="ECO:0000256" key="1">
    <source>
        <dbReference type="ARBA" id="ARBA00008061"/>
    </source>
</evidence>
<evidence type="ECO:0000256" key="2">
    <source>
        <dbReference type="ARBA" id="ARBA00022801"/>
    </source>
</evidence>
<dbReference type="Proteomes" id="UP000018001">
    <property type="component" value="Unassembled WGS sequence"/>
</dbReference>
<keyword evidence="3" id="KW-0326">Glycosidase</keyword>
<keyword evidence="7" id="KW-1185">Reference proteome</keyword>
<dbReference type="InterPro" id="IPR006047">
    <property type="entry name" value="GH13_cat_dom"/>
</dbReference>
<dbReference type="FunFam" id="3.20.20.80:FF:000064">
    <property type="entry name" value="Oligo-1,6-glucosidase"/>
    <property type="match status" value="1"/>
</dbReference>
<dbReference type="GO" id="GO:0033934">
    <property type="term" value="F:glucan 1,4-alpha-maltotriohydrolase activity"/>
    <property type="evidence" value="ECO:0007669"/>
    <property type="project" value="TreeGrafter"/>
</dbReference>
<accession>V5G1P1</accession>
<gene>
    <name evidence="6" type="ORF">PVAR5_4529</name>
</gene>
<dbReference type="Gene3D" id="3.90.400.10">
    <property type="entry name" value="Oligo-1,6-glucosidase, Domain 2"/>
    <property type="match status" value="1"/>
</dbReference>
<feature type="domain" description="Glycosyl hydrolase family 13 catalytic" evidence="5">
    <location>
        <begin position="74"/>
        <end position="499"/>
    </location>
</feature>
<dbReference type="CDD" id="cd11333">
    <property type="entry name" value="AmyAc_SI_OligoGlu_DGase"/>
    <property type="match status" value="1"/>
</dbReference>
<sequence length="643" mass="74270">MHIHRYDMITIKLTTDLRTTATELWHKNKVMPVFAKVGKYQMMDSARTSKAEGSVSEQDALRGLDWWQKAVVYQVLVPSFKDTNHDGYGDLRGIAENLDYLVELGINIVWLSPIFESPMADMGYDISDYKKVNPLYGTLEDLELIIKSAHDKGLKIILDIALNHTSSQHEWFQTSRRSRRTLDGPKRDWYIWHPGKIDIYGNQIAPNNWESAFTGSAWTWDDEAGEFYLHLFGETQPDLNWDCVEVRDALYDTLRWWLDKGIDGFRLDCINLISKTPGFPDAPVSKAGSYYQPANCLFANGPRVHEYIQEMNEKVLSQYDVVTIGEMSCGVTPRQAVEYTSKCKARPELNLVIQFQHVELDGCDGDKWLLREWELPELKRIVTEWQTTLIRSSSWNTLWTENHDQPRGISRFATSHPRFRALCAKLLSMWLFTMQGTVLIYQGQELGMINPGCFSEEMNRDIETVVFWKAASEASQNGNPDRAENAKRAIIHKGRDNTRVPIRWTDAPHGGFTSPSAQPWLPLCHDGNEWCIDTQRKDSDSVWNFYYQIIRLRGQHPTLYYGTYECLDPDNLKTWTYTRRSKNGLYLVTLNFSCDTVMLRPSEEGLTLREAELLISNYKNTSYPTDEPVVLSPFEGRLYQLKI</sequence>
<dbReference type="Gene3D" id="3.20.20.80">
    <property type="entry name" value="Glycosidases"/>
    <property type="match status" value="1"/>
</dbReference>
<dbReference type="FunFam" id="2.60.40.1180:FF:000007">
    <property type="entry name" value="Sucrose isomerase"/>
    <property type="match status" value="1"/>
</dbReference>
<protein>
    <submittedName>
        <fullName evidence="6">Alpha-amylase</fullName>
    </submittedName>
</protein>
<dbReference type="SUPFAM" id="SSF51445">
    <property type="entry name" value="(Trans)glycosidases"/>
    <property type="match status" value="1"/>
</dbReference>